<dbReference type="CDD" id="cd16344">
    <property type="entry name" value="LMWPAP"/>
    <property type="match status" value="1"/>
</dbReference>
<dbReference type="SUPFAM" id="SSF52788">
    <property type="entry name" value="Phosphotyrosine protein phosphatases I"/>
    <property type="match status" value="1"/>
</dbReference>
<dbReference type="PANTHER" id="PTHR30345:SF0">
    <property type="entry name" value="DNA DAMAGE-REPAIR_TOLERATION PROTEIN DRT102"/>
    <property type="match status" value="1"/>
</dbReference>
<sequence>MESVLFVCSGNTCRSVMAEALLRKRLQEGGPAGPAADLAARVASAGLHASEGAPATEPTRQVLRERGVELADQRARRLRPEMVAQADWIVAMTADLRDEIRRRHPEKADRIVTLLEVAGSAGPGGSPDVPDPYGLPLEHYRQTADLLEAALPGLISFLERGRKERVRMQVAVGSDHAGYPLKEAVVGLLKEMGLSYRDFGTTSEASVDYPDFGRAVAEAVARGEYERGIVICGTGIGMSIVANKVPGVRAALCHEPYSARMSRLHNDANVLAMGGRIVGPALAREVARAFLETDFEGGRHQRRLEKIAALEREREGGNRP</sequence>
<dbReference type="SUPFAM" id="SSF89623">
    <property type="entry name" value="Ribose/Galactose isomerase RpiB/AlsB"/>
    <property type="match status" value="1"/>
</dbReference>
<protein>
    <submittedName>
        <fullName evidence="4">Ribose-5-phosphate isomerase</fullName>
    </submittedName>
</protein>
<name>A0A0K2SP97_LIMPI</name>
<reference evidence="5" key="1">
    <citation type="submission" date="2015-07" db="EMBL/GenBank/DDBJ databases">
        <title>Complete genome sequence and phylogenetic analysis of Limnochorda pilosa.</title>
        <authorList>
            <person name="Watanabe M."/>
            <person name="Kojima H."/>
            <person name="Fukui M."/>
        </authorList>
    </citation>
    <scope>NUCLEOTIDE SEQUENCE [LARGE SCALE GENOMIC DNA]</scope>
    <source>
        <strain evidence="5">HC45</strain>
    </source>
</reference>
<proteinExistence type="inferred from homology"/>
<dbReference type="PANTHER" id="PTHR30345">
    <property type="entry name" value="RIBOSE-5-PHOSPHATE ISOMERASE B"/>
    <property type="match status" value="1"/>
</dbReference>
<organism evidence="4 5">
    <name type="scientific">Limnochorda pilosa</name>
    <dbReference type="NCBI Taxonomy" id="1555112"/>
    <lineage>
        <taxon>Bacteria</taxon>
        <taxon>Bacillati</taxon>
        <taxon>Bacillota</taxon>
        <taxon>Limnochordia</taxon>
        <taxon>Limnochordales</taxon>
        <taxon>Limnochordaceae</taxon>
        <taxon>Limnochorda</taxon>
    </lineage>
</organism>
<evidence type="ECO:0000256" key="2">
    <source>
        <dbReference type="ARBA" id="ARBA00023235"/>
    </source>
</evidence>
<dbReference type="Proteomes" id="UP000065807">
    <property type="component" value="Chromosome"/>
</dbReference>
<dbReference type="InterPro" id="IPR036569">
    <property type="entry name" value="RpiB_LacA_LacB_sf"/>
</dbReference>
<dbReference type="RefSeq" id="WP_198409571.1">
    <property type="nucleotide sequence ID" value="NZ_AP014924.1"/>
</dbReference>
<feature type="domain" description="Phosphotyrosine protein phosphatase I" evidence="3">
    <location>
        <begin position="2"/>
        <end position="157"/>
    </location>
</feature>
<dbReference type="InterPro" id="IPR023485">
    <property type="entry name" value="Ptyr_pPase"/>
</dbReference>
<dbReference type="InterPro" id="IPR003500">
    <property type="entry name" value="RpiB_LacA_LacB"/>
</dbReference>
<dbReference type="InterPro" id="IPR004785">
    <property type="entry name" value="RpiB"/>
</dbReference>
<evidence type="ECO:0000313" key="4">
    <source>
        <dbReference type="EMBL" id="BAS28926.1"/>
    </source>
</evidence>
<dbReference type="Gene3D" id="3.40.50.2300">
    <property type="match status" value="1"/>
</dbReference>
<reference evidence="5" key="2">
    <citation type="journal article" date="2016" name="Int. J. Syst. Evol. Microbiol.">
        <title>Complete genome sequence and cell structure of Limnochorda pilosa, a Gram-negative spore-former within the phylum Firmicutes.</title>
        <authorList>
            <person name="Watanabe M."/>
            <person name="Kojima H."/>
            <person name="Fukui M."/>
        </authorList>
    </citation>
    <scope>NUCLEOTIDE SEQUENCE [LARGE SCALE GENOMIC DNA]</scope>
    <source>
        <strain evidence="5">HC45</strain>
    </source>
</reference>
<dbReference type="PATRIC" id="fig|1555112.3.peg.3144"/>
<evidence type="ECO:0000256" key="1">
    <source>
        <dbReference type="ARBA" id="ARBA00008754"/>
    </source>
</evidence>
<keyword evidence="5" id="KW-1185">Reference proteome</keyword>
<evidence type="ECO:0000313" key="5">
    <source>
        <dbReference type="Proteomes" id="UP000065807"/>
    </source>
</evidence>
<dbReference type="Pfam" id="PF01451">
    <property type="entry name" value="LMWPc"/>
    <property type="match status" value="1"/>
</dbReference>
<dbReference type="KEGG" id="lpil:LIP_3097"/>
<dbReference type="GO" id="GO:0019316">
    <property type="term" value="P:D-allose catabolic process"/>
    <property type="evidence" value="ECO:0007669"/>
    <property type="project" value="TreeGrafter"/>
</dbReference>
<comment type="similarity">
    <text evidence="1">Belongs to the LacAB/RpiB family.</text>
</comment>
<dbReference type="EMBL" id="AP014924">
    <property type="protein sequence ID" value="BAS28926.1"/>
    <property type="molecule type" value="Genomic_DNA"/>
</dbReference>
<dbReference type="NCBIfam" id="NF004051">
    <property type="entry name" value="PRK05571.1"/>
    <property type="match status" value="1"/>
</dbReference>
<dbReference type="SMART" id="SM00226">
    <property type="entry name" value="LMWPc"/>
    <property type="match status" value="1"/>
</dbReference>
<dbReference type="STRING" id="1555112.LIP_3097"/>
<dbReference type="AlphaFoldDB" id="A0A0K2SP97"/>
<dbReference type="Gene3D" id="3.40.1400.10">
    <property type="entry name" value="Sugar-phosphate isomerase, RpiB/LacA/LacB"/>
    <property type="match status" value="1"/>
</dbReference>
<keyword evidence="2 4" id="KW-0413">Isomerase</keyword>
<dbReference type="NCBIfam" id="TIGR01120">
    <property type="entry name" value="rpiB"/>
    <property type="match status" value="1"/>
</dbReference>
<evidence type="ECO:0000259" key="3">
    <source>
        <dbReference type="SMART" id="SM00226"/>
    </source>
</evidence>
<accession>A0A0K2SP97</accession>
<dbReference type="GO" id="GO:0009052">
    <property type="term" value="P:pentose-phosphate shunt, non-oxidative branch"/>
    <property type="evidence" value="ECO:0007669"/>
    <property type="project" value="TreeGrafter"/>
</dbReference>
<gene>
    <name evidence="4" type="ORF">LIP_3097</name>
</gene>
<dbReference type="Pfam" id="PF02502">
    <property type="entry name" value="LacAB_rpiB"/>
    <property type="match status" value="1"/>
</dbReference>
<dbReference type="InterPro" id="IPR036196">
    <property type="entry name" value="Ptyr_pPase_sf"/>
</dbReference>
<dbReference type="GO" id="GO:0004751">
    <property type="term" value="F:ribose-5-phosphate isomerase activity"/>
    <property type="evidence" value="ECO:0007669"/>
    <property type="project" value="TreeGrafter"/>
</dbReference>
<dbReference type="NCBIfam" id="TIGR00689">
    <property type="entry name" value="rpiB_lacA_lacB"/>
    <property type="match status" value="1"/>
</dbReference>